<evidence type="ECO:0000256" key="10">
    <source>
        <dbReference type="SAM" id="Phobius"/>
    </source>
</evidence>
<evidence type="ECO:0000256" key="1">
    <source>
        <dbReference type="ARBA" id="ARBA00004141"/>
    </source>
</evidence>
<dbReference type="GO" id="GO:0016020">
    <property type="term" value="C:membrane"/>
    <property type="evidence" value="ECO:0007669"/>
    <property type="project" value="UniProtKB-SubCell"/>
</dbReference>
<keyword evidence="8" id="KW-0443">Lipid metabolism</keyword>
<dbReference type="RefSeq" id="WP_096526139.1">
    <property type="nucleotide sequence ID" value="NZ_AP014836.1"/>
</dbReference>
<keyword evidence="5 10" id="KW-1133">Transmembrane helix</keyword>
<evidence type="ECO:0000256" key="9">
    <source>
        <dbReference type="ARBA" id="ARBA00023136"/>
    </source>
</evidence>
<keyword evidence="7" id="KW-0408">Iron</keyword>
<dbReference type="InterPro" id="IPR015876">
    <property type="entry name" value="Acyl-CoA_DS"/>
</dbReference>
<dbReference type="Proteomes" id="UP000243679">
    <property type="component" value="Chromosome"/>
</dbReference>
<evidence type="ECO:0000256" key="7">
    <source>
        <dbReference type="ARBA" id="ARBA00023004"/>
    </source>
</evidence>
<dbReference type="GO" id="GO:0016717">
    <property type="term" value="F:oxidoreductase activity, acting on paired donors, with oxidation of a pair of donors resulting in the reduction of molecular oxygen to two molecules of water"/>
    <property type="evidence" value="ECO:0007669"/>
    <property type="project" value="InterPro"/>
</dbReference>
<evidence type="ECO:0000256" key="6">
    <source>
        <dbReference type="ARBA" id="ARBA00023002"/>
    </source>
</evidence>
<comment type="similarity">
    <text evidence="2">Belongs to the fatty acid desaturase type 2 family.</text>
</comment>
<feature type="domain" description="Transposase IS204/IS1001/IS1096/IS1165 DDE" evidence="12">
    <location>
        <begin position="266"/>
        <end position="384"/>
    </location>
</feature>
<dbReference type="Pfam" id="PF00487">
    <property type="entry name" value="FA_desaturase"/>
    <property type="match status" value="1"/>
</dbReference>
<dbReference type="InterPro" id="IPR005804">
    <property type="entry name" value="FA_desaturase_dom"/>
</dbReference>
<name>A0A1Q2SK14_9GAMM</name>
<evidence type="ECO:0000259" key="12">
    <source>
        <dbReference type="Pfam" id="PF01610"/>
    </source>
</evidence>
<feature type="transmembrane region" description="Helical" evidence="10">
    <location>
        <begin position="134"/>
        <end position="156"/>
    </location>
</feature>
<reference evidence="13 14" key="1">
    <citation type="journal article" date="2017" name="ISME J.">
        <title>An acid-tolerant ammonia-oxidizing ?-proteobacterium from soil.</title>
        <authorList>
            <person name="Hayatsu M."/>
            <person name="Tago K."/>
            <person name="Uchiyama I."/>
            <person name="Toyoda A."/>
            <person name="Wang Y."/>
            <person name="Shimomura Y."/>
            <person name="Okubo T."/>
            <person name="Kurisu F."/>
            <person name="Hirono Y."/>
            <person name="Nonaka K."/>
            <person name="Akiyama H."/>
            <person name="Itoh T."/>
            <person name="Takami H."/>
        </authorList>
    </citation>
    <scope>NUCLEOTIDE SEQUENCE [LARGE SCALE GENOMIC DNA]</scope>
    <source>
        <strain evidence="13 14">TAO100</strain>
    </source>
</reference>
<dbReference type="OrthoDB" id="9768289at2"/>
<evidence type="ECO:0000256" key="5">
    <source>
        <dbReference type="ARBA" id="ARBA00022989"/>
    </source>
</evidence>
<dbReference type="CDD" id="cd03505">
    <property type="entry name" value="Delta9-FADS-like"/>
    <property type="match status" value="1"/>
</dbReference>
<keyword evidence="4" id="KW-0276">Fatty acid metabolism</keyword>
<dbReference type="AlphaFoldDB" id="A0A1Q2SK14"/>
<evidence type="ECO:0000313" key="14">
    <source>
        <dbReference type="Proteomes" id="UP000243679"/>
    </source>
</evidence>
<dbReference type="EMBL" id="AP014836">
    <property type="protein sequence ID" value="BAW79476.1"/>
    <property type="molecule type" value="Genomic_DNA"/>
</dbReference>
<evidence type="ECO:0000256" key="3">
    <source>
        <dbReference type="ARBA" id="ARBA00022692"/>
    </source>
</evidence>
<dbReference type="Pfam" id="PF01610">
    <property type="entry name" value="DDE_Tnp_ISL3"/>
    <property type="match status" value="1"/>
</dbReference>
<evidence type="ECO:0000256" key="2">
    <source>
        <dbReference type="ARBA" id="ARBA00008749"/>
    </source>
</evidence>
<evidence type="ECO:0000256" key="4">
    <source>
        <dbReference type="ARBA" id="ARBA00022832"/>
    </source>
</evidence>
<proteinExistence type="inferred from homology"/>
<evidence type="ECO:0000259" key="11">
    <source>
        <dbReference type="Pfam" id="PF00487"/>
    </source>
</evidence>
<dbReference type="InterPro" id="IPR002560">
    <property type="entry name" value="Transposase_DDE"/>
</dbReference>
<keyword evidence="6" id="KW-0560">Oxidoreductase</keyword>
<sequence length="389" mass="45210">MFFGLLNLSGWGYVAITLLLTHLTIVSVTIYLHRHQAHRGIELHPWLGHFFRFWLWLTTGIVTKEWVAVHRKHHAKCEGEDDPHSPQILGIQKVLWQGAQVYRQSARDIRVSEQYGHATPDDWIERHLYTKHSFLGIALMFFLDLILLGVPGILVWGVQMHWIPFFAAGVINGIGHYWGYRNYEVADASTNILPWGILIGGEELHNNHHAYGSSAKFSSKWYEIDLGWMYICLFQALGLARVKKIAPKLLIRNDKQGIDKDTVRAVVAHRFHLITTYGQKVMLPVLKEEAIHFPGKQLYRQIQSWLTSNEALIDAKTHLEFQAMIQEHHQLETVYRFRQQLQEIWSQAWLNQESILQALQEWCHQAEQSGIKALEDFSLSLRRYSLQKA</sequence>
<keyword evidence="9 10" id="KW-0472">Membrane</keyword>
<feature type="domain" description="Fatty acid desaturase" evidence="11">
    <location>
        <begin position="10"/>
        <end position="212"/>
    </location>
</feature>
<keyword evidence="3 10" id="KW-0812">Transmembrane</keyword>
<protein>
    <submittedName>
        <fullName evidence="13">Fatty acid desaturase</fullName>
    </submittedName>
</protein>
<keyword evidence="14" id="KW-1185">Reference proteome</keyword>
<gene>
    <name evidence="13" type="ORF">TAO_0106</name>
</gene>
<accession>A0A1Q2SK14</accession>
<dbReference type="PANTHER" id="PTHR11351">
    <property type="entry name" value="ACYL-COA DESATURASE"/>
    <property type="match status" value="1"/>
</dbReference>
<feature type="transmembrane region" description="Helical" evidence="10">
    <location>
        <begin position="12"/>
        <end position="32"/>
    </location>
</feature>
<comment type="subcellular location">
    <subcellularLocation>
        <location evidence="1">Membrane</location>
        <topology evidence="1">Multi-pass membrane protein</topology>
    </subcellularLocation>
</comment>
<dbReference type="KEGG" id="ntt:TAO_0106"/>
<evidence type="ECO:0000313" key="13">
    <source>
        <dbReference type="EMBL" id="BAW79476.1"/>
    </source>
</evidence>
<evidence type="ECO:0000256" key="8">
    <source>
        <dbReference type="ARBA" id="ARBA00023098"/>
    </source>
</evidence>
<feature type="transmembrane region" description="Helical" evidence="10">
    <location>
        <begin position="162"/>
        <end position="180"/>
    </location>
</feature>
<dbReference type="GO" id="GO:0006631">
    <property type="term" value="P:fatty acid metabolic process"/>
    <property type="evidence" value="ECO:0007669"/>
    <property type="project" value="UniProtKB-KW"/>
</dbReference>
<organism evidence="13 14">
    <name type="scientific">Candidatus Nitrosoglobus terrae</name>
    <dbReference type="NCBI Taxonomy" id="1630141"/>
    <lineage>
        <taxon>Bacteria</taxon>
        <taxon>Pseudomonadati</taxon>
        <taxon>Pseudomonadota</taxon>
        <taxon>Gammaproteobacteria</taxon>
        <taxon>Chromatiales</taxon>
        <taxon>Chromatiaceae</taxon>
        <taxon>Candidatus Nitrosoglobus</taxon>
    </lineage>
</organism>
<dbReference type="PANTHER" id="PTHR11351:SF33">
    <property type="entry name" value="DELTA-9 FATTY ACID DESATURASE, DESA"/>
    <property type="match status" value="1"/>
</dbReference>